<feature type="transmembrane region" description="Helical" evidence="1">
    <location>
        <begin position="102"/>
        <end position="124"/>
    </location>
</feature>
<name>A0A4Q0YS41_9GAMM</name>
<organism evidence="2 3">
    <name type="scientific">Veronia nyctiphanis</name>
    <dbReference type="NCBI Taxonomy" id="1278244"/>
    <lineage>
        <taxon>Bacteria</taxon>
        <taxon>Pseudomonadati</taxon>
        <taxon>Pseudomonadota</taxon>
        <taxon>Gammaproteobacteria</taxon>
        <taxon>Vibrionales</taxon>
        <taxon>Vibrionaceae</taxon>
        <taxon>Veronia</taxon>
    </lineage>
</organism>
<dbReference type="AlphaFoldDB" id="A0A4Q0YS41"/>
<evidence type="ECO:0000313" key="2">
    <source>
        <dbReference type="EMBL" id="RXJ71771.1"/>
    </source>
</evidence>
<keyword evidence="1" id="KW-0472">Membrane</keyword>
<proteinExistence type="predicted"/>
<keyword evidence="1" id="KW-0812">Transmembrane</keyword>
<protein>
    <submittedName>
        <fullName evidence="2">Uncharacterized protein</fullName>
    </submittedName>
</protein>
<feature type="transmembrane region" description="Helical" evidence="1">
    <location>
        <begin position="48"/>
        <end position="66"/>
    </location>
</feature>
<evidence type="ECO:0000256" key="1">
    <source>
        <dbReference type="SAM" id="Phobius"/>
    </source>
</evidence>
<keyword evidence="3" id="KW-1185">Reference proteome</keyword>
<evidence type="ECO:0000313" key="3">
    <source>
        <dbReference type="Proteomes" id="UP000290287"/>
    </source>
</evidence>
<gene>
    <name evidence="2" type="ORF">CS022_19585</name>
</gene>
<feature type="transmembrane region" description="Helical" evidence="1">
    <location>
        <begin position="6"/>
        <end position="27"/>
    </location>
</feature>
<keyword evidence="1" id="KW-1133">Transmembrane helix</keyword>
<dbReference type="EMBL" id="PEIB01000032">
    <property type="protein sequence ID" value="RXJ71771.1"/>
    <property type="molecule type" value="Genomic_DNA"/>
</dbReference>
<reference evidence="2 3" key="1">
    <citation type="submission" date="2017-10" db="EMBL/GenBank/DDBJ databases">
        <title>Nyctiphanis sp. nov., isolated from the stomach of the euphausiid Nyctiphanes simplex (Hansen, 1911) in the Gulf of California.</title>
        <authorList>
            <person name="Gomez-Gil B."/>
            <person name="Aguilar-Mendez M."/>
            <person name="Lopez-Cortes A."/>
            <person name="Gomez-Gutierrez J."/>
            <person name="Roque A."/>
            <person name="Lang E."/>
            <person name="Gonzalez-Castillo A."/>
        </authorList>
    </citation>
    <scope>NUCLEOTIDE SEQUENCE [LARGE SCALE GENOMIC DNA]</scope>
    <source>
        <strain evidence="2 3">CAIM 600</strain>
    </source>
</reference>
<accession>A0A4Q0YS41</accession>
<dbReference type="Proteomes" id="UP000290287">
    <property type="component" value="Unassembled WGS sequence"/>
</dbReference>
<comment type="caution">
    <text evidence="2">The sequence shown here is derived from an EMBL/GenBank/DDBJ whole genome shotgun (WGS) entry which is preliminary data.</text>
</comment>
<sequence length="148" mass="16683">MAELSVFGPVGSVCVALGFLALVYLYCRDLYHLMLLVHPESRKVKPTSVWLMFLIPYNFIEDFFIMKNVADALDSERERRPSLTVLKTNGLWLGYGWCTAQILSLLPFAIGSVAGLVAIVLWVMHWRVVRSALPLLKERPLNVATESS</sequence>